<dbReference type="Proteomes" id="UP000178168">
    <property type="component" value="Unassembled WGS sequence"/>
</dbReference>
<comment type="caution">
    <text evidence="10">The sequence shown here is derived from an EMBL/GenBank/DDBJ whole genome shotgun (WGS) entry which is preliminary data.</text>
</comment>
<dbReference type="SUPFAM" id="SSF53335">
    <property type="entry name" value="S-adenosyl-L-methionine-dependent methyltransferases"/>
    <property type="match status" value="1"/>
</dbReference>
<dbReference type="Pfam" id="PF20473">
    <property type="entry name" value="MmeI_Mtase"/>
    <property type="match status" value="1"/>
</dbReference>
<dbReference type="STRING" id="1802730.A2591_01155"/>
<comment type="catalytic activity">
    <reaction evidence="4">
        <text>a 2'-deoxyadenosine in DNA + S-adenosyl-L-methionine = an N(6)-methyl-2'-deoxyadenosine in DNA + S-adenosyl-L-homocysteine + H(+)</text>
        <dbReference type="Rhea" id="RHEA:15197"/>
        <dbReference type="Rhea" id="RHEA-COMP:12418"/>
        <dbReference type="Rhea" id="RHEA-COMP:12419"/>
        <dbReference type="ChEBI" id="CHEBI:15378"/>
        <dbReference type="ChEBI" id="CHEBI:57856"/>
        <dbReference type="ChEBI" id="CHEBI:59789"/>
        <dbReference type="ChEBI" id="CHEBI:90615"/>
        <dbReference type="ChEBI" id="CHEBI:90616"/>
        <dbReference type="EC" id="2.1.1.72"/>
    </reaction>
</comment>
<dbReference type="Pfam" id="PF20467">
    <property type="entry name" value="MmeI_C"/>
    <property type="match status" value="1"/>
</dbReference>
<feature type="domain" description="MmeI-like target recognition" evidence="7">
    <location>
        <begin position="617"/>
        <end position="820"/>
    </location>
</feature>
<dbReference type="Pfam" id="PF20466">
    <property type="entry name" value="MmeI_TRD"/>
    <property type="match status" value="1"/>
</dbReference>
<evidence type="ECO:0000256" key="1">
    <source>
        <dbReference type="ARBA" id="ARBA00011900"/>
    </source>
</evidence>
<dbReference type="PANTHER" id="PTHR33841:SF1">
    <property type="entry name" value="DNA METHYLTRANSFERASE A"/>
    <property type="match status" value="1"/>
</dbReference>
<evidence type="ECO:0000256" key="2">
    <source>
        <dbReference type="ARBA" id="ARBA00022603"/>
    </source>
</evidence>
<organism evidence="10 11">
    <name type="scientific">Candidatus Yonathbacteria bacterium RIFOXYD1_FULL_52_36</name>
    <dbReference type="NCBI Taxonomy" id="1802730"/>
    <lineage>
        <taxon>Bacteria</taxon>
        <taxon>Candidatus Yonathiibacteriota</taxon>
    </lineage>
</organism>
<evidence type="ECO:0000259" key="8">
    <source>
        <dbReference type="Pfam" id="PF20467"/>
    </source>
</evidence>
<keyword evidence="3" id="KW-0808">Transferase</keyword>
<evidence type="ECO:0000259" key="9">
    <source>
        <dbReference type="Pfam" id="PF20473"/>
    </source>
</evidence>
<evidence type="ECO:0000259" key="7">
    <source>
        <dbReference type="Pfam" id="PF20466"/>
    </source>
</evidence>
<feature type="domain" description="MmeI-like DNA-methyltransferase" evidence="9">
    <location>
        <begin position="334"/>
        <end position="593"/>
    </location>
</feature>
<evidence type="ECO:0000313" key="11">
    <source>
        <dbReference type="Proteomes" id="UP000178168"/>
    </source>
</evidence>
<evidence type="ECO:0000259" key="5">
    <source>
        <dbReference type="Pfam" id="PF20464"/>
    </source>
</evidence>
<reference evidence="10 11" key="1">
    <citation type="journal article" date="2016" name="Nat. Commun.">
        <title>Thousands of microbial genomes shed light on interconnected biogeochemical processes in an aquifer system.</title>
        <authorList>
            <person name="Anantharaman K."/>
            <person name="Brown C.T."/>
            <person name="Hug L.A."/>
            <person name="Sharon I."/>
            <person name="Castelle C.J."/>
            <person name="Probst A.J."/>
            <person name="Thomas B.C."/>
            <person name="Singh A."/>
            <person name="Wilkins M.J."/>
            <person name="Karaoz U."/>
            <person name="Brodie E.L."/>
            <person name="Williams K.H."/>
            <person name="Hubbard S.S."/>
            <person name="Banfield J.F."/>
        </authorList>
    </citation>
    <scope>NUCLEOTIDE SEQUENCE [LARGE SCALE GENOMIC DNA]</scope>
</reference>
<evidence type="ECO:0000256" key="3">
    <source>
        <dbReference type="ARBA" id="ARBA00022679"/>
    </source>
</evidence>
<feature type="domain" description="MmeI-like N-terminal" evidence="5">
    <location>
        <begin position="10"/>
        <end position="172"/>
    </location>
</feature>
<dbReference type="InterPro" id="IPR046817">
    <property type="entry name" value="MmeI_N"/>
</dbReference>
<dbReference type="Pfam" id="PF20465">
    <property type="entry name" value="MmeI_hel"/>
    <property type="match status" value="1"/>
</dbReference>
<dbReference type="EMBL" id="MHUZ01000034">
    <property type="protein sequence ID" value="OHA84917.1"/>
    <property type="molecule type" value="Genomic_DNA"/>
</dbReference>
<protein>
    <recommendedName>
        <fullName evidence="1">site-specific DNA-methyltransferase (adenine-specific)</fullName>
        <ecNumber evidence="1">2.1.1.72</ecNumber>
    </recommendedName>
</protein>
<dbReference type="GO" id="GO:0003676">
    <property type="term" value="F:nucleic acid binding"/>
    <property type="evidence" value="ECO:0007669"/>
    <property type="project" value="InterPro"/>
</dbReference>
<proteinExistence type="predicted"/>
<dbReference type="InterPro" id="IPR002052">
    <property type="entry name" value="DNA_methylase_N6_adenine_CS"/>
</dbReference>
<dbReference type="InterPro" id="IPR050953">
    <property type="entry name" value="N4_N6_ade-DNA_methylase"/>
</dbReference>
<dbReference type="GO" id="GO:0009007">
    <property type="term" value="F:site-specific DNA-methyltransferase (adenine-specific) activity"/>
    <property type="evidence" value="ECO:0007669"/>
    <property type="project" value="UniProtKB-EC"/>
</dbReference>
<evidence type="ECO:0000313" key="10">
    <source>
        <dbReference type="EMBL" id="OHA84917.1"/>
    </source>
</evidence>
<dbReference type="EC" id="2.1.1.72" evidence="1"/>
<keyword evidence="2 10" id="KW-0489">Methyltransferase</keyword>
<accession>A0A1G2SIK3</accession>
<dbReference type="PANTHER" id="PTHR33841">
    <property type="entry name" value="DNA METHYLTRANSFERASE YEEA-RELATED"/>
    <property type="match status" value="1"/>
</dbReference>
<dbReference type="Gene3D" id="3.40.50.150">
    <property type="entry name" value="Vaccinia Virus protein VP39"/>
    <property type="match status" value="1"/>
</dbReference>
<dbReference type="InterPro" id="IPR046816">
    <property type="entry name" value="MmeI_Mtase"/>
</dbReference>
<evidence type="ECO:0000256" key="4">
    <source>
        <dbReference type="ARBA" id="ARBA00047942"/>
    </source>
</evidence>
<gene>
    <name evidence="10" type="ORF">A2591_01155</name>
</gene>
<sequence>MISINEIRNRAITFAHEWEQESNEDAEAKSFWDGFFEVFGVPRRRVASFEHFVKKQGGAQGFIDVLWKGVMLAEHKTRGKNLDKAYTQAKDYFPGLKDVELPRYVVVSDFEKIRLYDLDKNTQEEFLLKELHKNIDLFGFISGYTVRAYEKEEEVSIEAVKLMADFHNELAKTGYSGHDLEVFLIRILFCLFADDTGIFPKNHFRSYVENRINHDGSDLGIHLMQIFHILNTPKEKRQTNLDEQLMMFGYINGGIFAEQIAPVSLDATAYLKLLKCCSFDWSQISASIFGSLFQGMMDENTRRQLGAHYTSEKNILKVIQPLFLDELHVEFDQVKYDAKKLDAFHNKLANLTFLDPACGCGNFLVVAYRELRKLELEILLRKKKDDQIAILGVEDISRINVNQFYGIEIEEFPALIARVAMYLADHQMNQLLSEKFGKPYARIPLREPATIVNDNALTKDWEEVVPKHKLSYILGNPPFVGARLMEKEQKEAFLNIFDNAKGAGNLDFVTAWYEKASRYMVGTNIKTAFVSTNSICQGEQVGILWKRLKEKYGIIIHFAHQTFKWNNDAPGVAAVYCVIVGFACVDTPKKYLYEYETIKSEPKEKEVEHINAYLVAGEDVFVESRSKPIVEDVPNIGIGNKPIDGGNYLFTPEEKNEFIKHEPKSEKLFRKWIGADEFLNGYERWCLWLGDTPPHELREMPEVLKRIEAVRKLRLDSVSPPTQKLAETPTRFHVENFPNGRYLLIPSVSSERRAYIPLGFMDESVITSNLCLIGSGATLFHLGILQSLMHMTWVRYTCGRLESRYRYSKDIVYNNFPWPESVSDEHRKKVEECAQRVLDARARFPESSLADLYDPNTMPPDLVKAHTDLDRAVDACYGKKFSNKEERIEFLFELYCKYTASENKKTSVKRKMVAVT</sequence>
<feature type="domain" description="MmeI-like C-terminal" evidence="8">
    <location>
        <begin position="822"/>
        <end position="900"/>
    </location>
</feature>
<dbReference type="InterPro" id="IPR046818">
    <property type="entry name" value="MmeI_C"/>
</dbReference>
<dbReference type="PROSITE" id="PS00092">
    <property type="entry name" value="N6_MTASE"/>
    <property type="match status" value="1"/>
</dbReference>
<feature type="domain" description="MmeI-like helicase spacer" evidence="6">
    <location>
        <begin position="178"/>
        <end position="256"/>
    </location>
</feature>
<evidence type="ECO:0000259" key="6">
    <source>
        <dbReference type="Pfam" id="PF20465"/>
    </source>
</evidence>
<dbReference type="AlphaFoldDB" id="A0A1G2SIK3"/>
<dbReference type="Pfam" id="PF20464">
    <property type="entry name" value="MmeI_N"/>
    <property type="match status" value="1"/>
</dbReference>
<dbReference type="GO" id="GO:0032259">
    <property type="term" value="P:methylation"/>
    <property type="evidence" value="ECO:0007669"/>
    <property type="project" value="UniProtKB-KW"/>
</dbReference>
<dbReference type="InterPro" id="IPR046820">
    <property type="entry name" value="MmeI_TRD"/>
</dbReference>
<dbReference type="InterPro" id="IPR046819">
    <property type="entry name" value="MmeI_hel"/>
</dbReference>
<dbReference type="InterPro" id="IPR029063">
    <property type="entry name" value="SAM-dependent_MTases_sf"/>
</dbReference>
<name>A0A1G2SIK3_9BACT</name>